<dbReference type="EC" id="1.-.-.-" evidence="4"/>
<dbReference type="Gene3D" id="3.40.50.360">
    <property type="match status" value="1"/>
</dbReference>
<dbReference type="Pfam" id="PF02525">
    <property type="entry name" value="Flavodoxin_2"/>
    <property type="match status" value="1"/>
</dbReference>
<dbReference type="RefSeq" id="WP_266344833.1">
    <property type="nucleotide sequence ID" value="NZ_JAPKNH010000006.1"/>
</dbReference>
<dbReference type="Proteomes" id="UP001596150">
    <property type="component" value="Unassembled WGS sequence"/>
</dbReference>
<dbReference type="EMBL" id="JBHSML010000001">
    <property type="protein sequence ID" value="MFC5514206.1"/>
    <property type="molecule type" value="Genomic_DNA"/>
</dbReference>
<reference evidence="5" key="1">
    <citation type="journal article" date="2019" name="Int. J. Syst. Evol. Microbiol.">
        <title>The Global Catalogue of Microorganisms (GCM) 10K type strain sequencing project: providing services to taxonomists for standard genome sequencing and annotation.</title>
        <authorList>
            <consortium name="The Broad Institute Genomics Platform"/>
            <consortium name="The Broad Institute Genome Sequencing Center for Infectious Disease"/>
            <person name="Wu L."/>
            <person name="Ma J."/>
        </authorList>
    </citation>
    <scope>NUCLEOTIDE SEQUENCE [LARGE SCALE GENOMIC DNA]</scope>
    <source>
        <strain evidence="5">KACC 12633</strain>
    </source>
</reference>
<dbReference type="InterPro" id="IPR051545">
    <property type="entry name" value="NAD(P)H_dehydrogenase_qn"/>
</dbReference>
<sequence length="193" mass="21845">MRVLVLYAHPVETSFQAALHGAVVAALGRAGHQVDDCDLYAEGFDPVLSRQERVDYHDLAANRRNVDSYVERVMRAEAIILVYPVWNFGFPAILKGFFDRVFLPGVSFRMEDGKAVNNLRHIRKIAAVATYGGARWKALVVGDPPRRSVKRVLRAQIRPLASVPYLAHYDMNRSTEATRSAFLTRVSKQMERF</sequence>
<dbReference type="SUPFAM" id="SSF52218">
    <property type="entry name" value="Flavoproteins"/>
    <property type="match status" value="1"/>
</dbReference>
<keyword evidence="2 4" id="KW-0560">Oxidoreductase</keyword>
<evidence type="ECO:0000313" key="4">
    <source>
        <dbReference type="EMBL" id="MFC5514206.1"/>
    </source>
</evidence>
<evidence type="ECO:0000259" key="3">
    <source>
        <dbReference type="Pfam" id="PF02525"/>
    </source>
</evidence>
<evidence type="ECO:0000256" key="1">
    <source>
        <dbReference type="ARBA" id="ARBA00006252"/>
    </source>
</evidence>
<evidence type="ECO:0000256" key="2">
    <source>
        <dbReference type="ARBA" id="ARBA00023002"/>
    </source>
</evidence>
<accession>A0ABW0PNI5</accession>
<feature type="domain" description="Flavodoxin-like fold" evidence="3">
    <location>
        <begin position="1"/>
        <end position="135"/>
    </location>
</feature>
<protein>
    <submittedName>
        <fullName evidence="4">NAD(P)H-dependent oxidoreductase</fullName>
        <ecNumber evidence="4">1.-.-.-</ecNumber>
        <ecNumber evidence="4">1.6.99.-</ecNumber>
    </submittedName>
</protein>
<dbReference type="PANTHER" id="PTHR10204:SF34">
    <property type="entry name" value="NAD(P)H DEHYDROGENASE [QUINONE] 1 ISOFORM 1"/>
    <property type="match status" value="1"/>
</dbReference>
<name>A0ABW0PNI5_9HYPH</name>
<dbReference type="EC" id="1.6.99.-" evidence="4"/>
<comment type="similarity">
    <text evidence="1">Belongs to the NAD(P)H dehydrogenase (quinone) family.</text>
</comment>
<organism evidence="4 5">
    <name type="scientific">Kaistia terrae</name>
    <dbReference type="NCBI Taxonomy" id="537017"/>
    <lineage>
        <taxon>Bacteria</taxon>
        <taxon>Pseudomonadati</taxon>
        <taxon>Pseudomonadota</taxon>
        <taxon>Alphaproteobacteria</taxon>
        <taxon>Hyphomicrobiales</taxon>
        <taxon>Kaistiaceae</taxon>
        <taxon>Kaistia</taxon>
    </lineage>
</organism>
<keyword evidence="5" id="KW-1185">Reference proteome</keyword>
<proteinExistence type="inferred from homology"/>
<dbReference type="InterPro" id="IPR003680">
    <property type="entry name" value="Flavodoxin_fold"/>
</dbReference>
<dbReference type="GO" id="GO:0016491">
    <property type="term" value="F:oxidoreductase activity"/>
    <property type="evidence" value="ECO:0007669"/>
    <property type="project" value="UniProtKB-KW"/>
</dbReference>
<evidence type="ECO:0000313" key="5">
    <source>
        <dbReference type="Proteomes" id="UP001596150"/>
    </source>
</evidence>
<dbReference type="InterPro" id="IPR029039">
    <property type="entry name" value="Flavoprotein-like_sf"/>
</dbReference>
<gene>
    <name evidence="4" type="ORF">ACFPP9_00365</name>
</gene>
<dbReference type="PANTHER" id="PTHR10204">
    <property type="entry name" value="NAD P H OXIDOREDUCTASE-RELATED"/>
    <property type="match status" value="1"/>
</dbReference>
<comment type="caution">
    <text evidence="4">The sequence shown here is derived from an EMBL/GenBank/DDBJ whole genome shotgun (WGS) entry which is preliminary data.</text>
</comment>